<dbReference type="Pfam" id="PF22486">
    <property type="entry name" value="MATH_2"/>
    <property type="match status" value="1"/>
</dbReference>
<evidence type="ECO:0000256" key="2">
    <source>
        <dbReference type="ARBA" id="ARBA00010846"/>
    </source>
</evidence>
<comment type="caution">
    <text evidence="5">The sequence shown here is derived from an EMBL/GenBank/DDBJ whole genome shotgun (WGS) entry which is preliminary data.</text>
</comment>
<dbReference type="InterPro" id="IPR000210">
    <property type="entry name" value="BTB/POZ_dom"/>
</dbReference>
<gene>
    <name evidence="5" type="primary">ga22515</name>
    <name evidence="5" type="ORF">PR202_ga22515</name>
</gene>
<dbReference type="InterPro" id="IPR008974">
    <property type="entry name" value="TRAF-like"/>
</dbReference>
<sequence>MRLHCKHDSGDTPASARASYQAPSASEATAGVSEDGVKAQFIFSLLDNVGKPVSCYTSTSEMIMFTSKSPALGVNQFIQRKNLESFYLKDDSFSIRCDVTVVKKIRADATSLDSVTIPPSDLHLHLRDLLESKNGGDVTFEVGGGQLLDAHRYMLAARSSVFKAELFGPMKGDTASRIRIDDMEARVFQSMLHFIYTDSLPEVEDSDKIVMAQHLLVAADRYNLVRLKLICEDVLSSNIDKSIAASTLVLAEQHGCLGLKKACFKFLKAPGNLTPVMATDGFLHLTRSCPTLLQELLANIAS</sequence>
<dbReference type="Pfam" id="PF24570">
    <property type="entry name" value="BACK_BPM_SPOP"/>
    <property type="match status" value="1"/>
</dbReference>
<dbReference type="GO" id="GO:0016567">
    <property type="term" value="P:protein ubiquitination"/>
    <property type="evidence" value="ECO:0007669"/>
    <property type="project" value="InterPro"/>
</dbReference>
<evidence type="ECO:0000313" key="5">
    <source>
        <dbReference type="EMBL" id="GJN04931.1"/>
    </source>
</evidence>
<dbReference type="PANTHER" id="PTHR26379">
    <property type="entry name" value="BTB/POZ AND MATH DOMAIN-CONTAINING PROTEIN 1"/>
    <property type="match status" value="1"/>
</dbReference>
<name>A0AAV5D3A2_ELECO</name>
<dbReference type="Gene3D" id="1.25.40.420">
    <property type="match status" value="1"/>
</dbReference>
<evidence type="ECO:0000256" key="3">
    <source>
        <dbReference type="SAM" id="MobiDB-lite"/>
    </source>
</evidence>
<evidence type="ECO:0000259" key="4">
    <source>
        <dbReference type="PROSITE" id="PS50097"/>
    </source>
</evidence>
<reference evidence="5" key="1">
    <citation type="journal article" date="2018" name="DNA Res.">
        <title>Multiple hybrid de novo genome assembly of finger millet, an orphan allotetraploid crop.</title>
        <authorList>
            <person name="Hatakeyama M."/>
            <person name="Aluri S."/>
            <person name="Balachadran M.T."/>
            <person name="Sivarajan S.R."/>
            <person name="Patrignani A."/>
            <person name="Gruter S."/>
            <person name="Poveda L."/>
            <person name="Shimizu-Inatsugi R."/>
            <person name="Baeten J."/>
            <person name="Francoijs K.J."/>
            <person name="Nataraja K.N."/>
            <person name="Reddy Y.A.N."/>
            <person name="Phadnis S."/>
            <person name="Ravikumar R.L."/>
            <person name="Schlapbach R."/>
            <person name="Sreeman S.M."/>
            <person name="Shimizu K.K."/>
        </authorList>
    </citation>
    <scope>NUCLEOTIDE SEQUENCE</scope>
</reference>
<accession>A0AAV5D3A2</accession>
<dbReference type="InterPro" id="IPR056423">
    <property type="entry name" value="BACK_BPM_SPOP"/>
</dbReference>
<proteinExistence type="inferred from homology"/>
<keyword evidence="6" id="KW-1185">Reference proteome</keyword>
<feature type="region of interest" description="Disordered" evidence="3">
    <location>
        <begin position="1"/>
        <end position="21"/>
    </location>
</feature>
<dbReference type="AlphaFoldDB" id="A0AAV5D3A2"/>
<organism evidence="5 6">
    <name type="scientific">Eleusine coracana subsp. coracana</name>
    <dbReference type="NCBI Taxonomy" id="191504"/>
    <lineage>
        <taxon>Eukaryota</taxon>
        <taxon>Viridiplantae</taxon>
        <taxon>Streptophyta</taxon>
        <taxon>Embryophyta</taxon>
        <taxon>Tracheophyta</taxon>
        <taxon>Spermatophyta</taxon>
        <taxon>Magnoliopsida</taxon>
        <taxon>Liliopsida</taxon>
        <taxon>Poales</taxon>
        <taxon>Poaceae</taxon>
        <taxon>PACMAD clade</taxon>
        <taxon>Chloridoideae</taxon>
        <taxon>Cynodonteae</taxon>
        <taxon>Eleusininae</taxon>
        <taxon>Eleusine</taxon>
    </lineage>
</organism>
<dbReference type="PANTHER" id="PTHR26379:SF483">
    <property type="entry name" value="OS11G0619800 PROTEIN"/>
    <property type="match status" value="1"/>
</dbReference>
<dbReference type="Gene3D" id="2.60.210.10">
    <property type="entry name" value="Apoptosis, Tumor Necrosis Factor Receptor Associated Protein 2, Chain A"/>
    <property type="match status" value="1"/>
</dbReference>
<dbReference type="SUPFAM" id="SSF54695">
    <property type="entry name" value="POZ domain"/>
    <property type="match status" value="1"/>
</dbReference>
<dbReference type="EMBL" id="BQKI01000011">
    <property type="protein sequence ID" value="GJN04931.1"/>
    <property type="molecule type" value="Genomic_DNA"/>
</dbReference>
<dbReference type="SUPFAM" id="SSF49599">
    <property type="entry name" value="TRAF domain-like"/>
    <property type="match status" value="1"/>
</dbReference>
<protein>
    <recommendedName>
        <fullName evidence="4">BTB domain-containing protein</fullName>
    </recommendedName>
</protein>
<evidence type="ECO:0000256" key="1">
    <source>
        <dbReference type="ARBA" id="ARBA00004906"/>
    </source>
</evidence>
<dbReference type="Gene3D" id="3.30.710.10">
    <property type="entry name" value="Potassium Channel Kv1.1, Chain A"/>
    <property type="match status" value="1"/>
</dbReference>
<comment type="pathway">
    <text evidence="1">Protein modification; protein ubiquitination.</text>
</comment>
<dbReference type="PROSITE" id="PS50097">
    <property type="entry name" value="BTB"/>
    <property type="match status" value="1"/>
</dbReference>
<evidence type="ECO:0000313" key="6">
    <source>
        <dbReference type="Proteomes" id="UP001054889"/>
    </source>
</evidence>
<dbReference type="InterPro" id="IPR045005">
    <property type="entry name" value="BPM1-6"/>
</dbReference>
<dbReference type="SMART" id="SM00225">
    <property type="entry name" value="BTB"/>
    <property type="match status" value="1"/>
</dbReference>
<dbReference type="InterPro" id="IPR002083">
    <property type="entry name" value="MATH/TRAF_dom"/>
</dbReference>
<dbReference type="CDD" id="cd00121">
    <property type="entry name" value="MATH"/>
    <property type="match status" value="1"/>
</dbReference>
<dbReference type="InterPro" id="IPR011333">
    <property type="entry name" value="SKP1/BTB/POZ_sf"/>
</dbReference>
<dbReference type="Proteomes" id="UP001054889">
    <property type="component" value="Unassembled WGS sequence"/>
</dbReference>
<feature type="domain" description="BTB" evidence="4">
    <location>
        <begin position="136"/>
        <end position="204"/>
    </location>
</feature>
<dbReference type="Pfam" id="PF00651">
    <property type="entry name" value="BTB"/>
    <property type="match status" value="1"/>
</dbReference>
<feature type="compositionally biased region" description="Basic and acidic residues" evidence="3">
    <location>
        <begin position="1"/>
        <end position="10"/>
    </location>
</feature>
<reference evidence="5" key="2">
    <citation type="submission" date="2021-12" db="EMBL/GenBank/DDBJ databases">
        <title>Resequencing data analysis of finger millet.</title>
        <authorList>
            <person name="Hatakeyama M."/>
            <person name="Aluri S."/>
            <person name="Balachadran M.T."/>
            <person name="Sivarajan S.R."/>
            <person name="Poveda L."/>
            <person name="Shimizu-Inatsugi R."/>
            <person name="Schlapbach R."/>
            <person name="Sreeman S.M."/>
            <person name="Shimizu K.K."/>
        </authorList>
    </citation>
    <scope>NUCLEOTIDE SEQUENCE</scope>
</reference>
<comment type="similarity">
    <text evidence="2">Belongs to the Tdpoz family.</text>
</comment>